<evidence type="ECO:0000259" key="5">
    <source>
        <dbReference type="Pfam" id="PF04586"/>
    </source>
</evidence>
<dbReference type="EMBL" id="CACRSM010000002">
    <property type="protein sequence ID" value="VYT02121.1"/>
    <property type="molecule type" value="Genomic_DNA"/>
</dbReference>
<dbReference type="GO" id="GO:0006508">
    <property type="term" value="P:proteolysis"/>
    <property type="evidence" value="ECO:0007669"/>
    <property type="project" value="UniProtKB-KW"/>
</dbReference>
<gene>
    <name evidence="7" type="ORF">AOLFYP35_01242</name>
</gene>
<comment type="subcellular location">
    <subcellularLocation>
        <location evidence="1">Virion</location>
    </subcellularLocation>
</comment>
<keyword evidence="2" id="KW-1188">Viral release from host cell</keyword>
<reference evidence="7" key="1">
    <citation type="submission" date="2019-11" db="EMBL/GenBank/DDBJ databases">
        <authorList>
            <person name="Feng L."/>
        </authorList>
    </citation>
    <scope>NUCLEOTIDE SEQUENCE</scope>
    <source>
        <strain evidence="7">AodontolyticusLFYP35</strain>
    </source>
</reference>
<evidence type="ECO:0000259" key="6">
    <source>
        <dbReference type="Pfam" id="PF05065"/>
    </source>
</evidence>
<keyword evidence="4" id="KW-0378">Hydrolase</keyword>
<dbReference type="SUPFAM" id="SSF56563">
    <property type="entry name" value="Major capsid protein gp5"/>
    <property type="match status" value="1"/>
</dbReference>
<dbReference type="InterPro" id="IPR054612">
    <property type="entry name" value="Phage_capsid-like_C"/>
</dbReference>
<dbReference type="InterPro" id="IPR054613">
    <property type="entry name" value="Peptidase_S78_dom"/>
</dbReference>
<proteinExistence type="predicted"/>
<evidence type="ECO:0000256" key="3">
    <source>
        <dbReference type="ARBA" id="ARBA00022670"/>
    </source>
</evidence>
<accession>A0A6N2TDI7</accession>
<keyword evidence="3 7" id="KW-0645">Protease</keyword>
<evidence type="ECO:0000256" key="1">
    <source>
        <dbReference type="ARBA" id="ARBA00004328"/>
    </source>
</evidence>
<dbReference type="Gene3D" id="3.30.2400.10">
    <property type="entry name" value="Major capsid protein gp5"/>
    <property type="match status" value="1"/>
</dbReference>
<dbReference type="NCBIfam" id="TIGR01543">
    <property type="entry name" value="proheadase_HK97"/>
    <property type="match status" value="1"/>
</dbReference>
<dbReference type="Gene3D" id="3.30.2320.10">
    <property type="entry name" value="hypothetical protein PF0899 domain"/>
    <property type="match status" value="1"/>
</dbReference>
<feature type="domain" description="Prohead serine protease" evidence="5">
    <location>
        <begin position="16"/>
        <end position="152"/>
    </location>
</feature>
<organism evidence="7">
    <name type="scientific">Schaalia odontolytica</name>
    <dbReference type="NCBI Taxonomy" id="1660"/>
    <lineage>
        <taxon>Bacteria</taxon>
        <taxon>Bacillati</taxon>
        <taxon>Actinomycetota</taxon>
        <taxon>Actinomycetes</taxon>
        <taxon>Actinomycetales</taxon>
        <taxon>Actinomycetaceae</taxon>
        <taxon>Schaalia</taxon>
    </lineage>
</organism>
<name>A0A6N2TDI7_9ACTO</name>
<protein>
    <submittedName>
        <fullName evidence="7">Caudovirus prohead protease</fullName>
    </submittedName>
</protein>
<dbReference type="InterPro" id="IPR024455">
    <property type="entry name" value="Phage_capsid"/>
</dbReference>
<dbReference type="Pfam" id="PF05065">
    <property type="entry name" value="Phage_capsid"/>
    <property type="match status" value="1"/>
</dbReference>
<feature type="domain" description="Phage capsid-like C-terminal" evidence="6">
    <location>
        <begin position="253"/>
        <end position="487"/>
    </location>
</feature>
<dbReference type="GO" id="GO:0008233">
    <property type="term" value="F:peptidase activity"/>
    <property type="evidence" value="ECO:0007669"/>
    <property type="project" value="UniProtKB-KW"/>
</dbReference>
<dbReference type="Pfam" id="PF04586">
    <property type="entry name" value="Peptidase_S78"/>
    <property type="match status" value="1"/>
</dbReference>
<evidence type="ECO:0000313" key="7">
    <source>
        <dbReference type="EMBL" id="VYT02121.1"/>
    </source>
</evidence>
<sequence length="531" mass="56257">MTMQTREYEAAPATLENGRMITGLAVPYNTPTQLAPGFYEKIARGAVDLAARPALFYRHGEPIGVVTDLVETDAGLEITARISDTSQGRDAATLAADGAITALSIGFFEREYVDSQDENGTTRTQTTIDLREISLVPIPAYDQAQITSVRERKEPAPMTTTTAQPETLTRAQVDETITEATQPLAARLAALEALGTTTAPAQAETRSAGQLIAASVSDPTARAALENYALRAAPSVTTTADAQYSMPNFIGDLTRIISVANPLMQLFSTGTLPPTGNVLEFTQLKENTLTVTEQATEGATLPVGKITTEMIEAARVKTYGGAATISRQAIDRSPANILDLQLRGLALAAGKQLAADFATHFMNAVKTQEAKAITSTKALGSWKWADILSLLLDAHQKYEDNAMQADGLILDRATFQALAGMTDKNDRPIFQVSGNTGSDTVGTVSASGRYADLDGLKVIMSSGLTTAGNRMGTGVVGSFYTADAIRTYASPVVSLQDTNALDLTGAFSVYYYAAFATEIPYGLVPLKAAAL</sequence>
<dbReference type="InterPro" id="IPR006433">
    <property type="entry name" value="Prohead_protease"/>
</dbReference>
<dbReference type="AlphaFoldDB" id="A0A6N2TDI7"/>
<evidence type="ECO:0000256" key="4">
    <source>
        <dbReference type="ARBA" id="ARBA00022801"/>
    </source>
</evidence>
<evidence type="ECO:0000256" key="2">
    <source>
        <dbReference type="ARBA" id="ARBA00022612"/>
    </source>
</evidence>
<dbReference type="NCBIfam" id="TIGR01554">
    <property type="entry name" value="major_cap_HK97"/>
    <property type="match status" value="1"/>
</dbReference>